<proteinExistence type="predicted"/>
<feature type="region of interest" description="Disordered" evidence="1">
    <location>
        <begin position="33"/>
        <end position="84"/>
    </location>
</feature>
<reference evidence="2" key="1">
    <citation type="submission" date="2023-03" db="EMBL/GenBank/DDBJ databases">
        <title>Massive genome expansion in bonnet fungi (Mycena s.s.) driven by repeated elements and novel gene families across ecological guilds.</title>
        <authorList>
            <consortium name="Lawrence Berkeley National Laboratory"/>
            <person name="Harder C.B."/>
            <person name="Miyauchi S."/>
            <person name="Viragh M."/>
            <person name="Kuo A."/>
            <person name="Thoen E."/>
            <person name="Andreopoulos B."/>
            <person name="Lu D."/>
            <person name="Skrede I."/>
            <person name="Drula E."/>
            <person name="Henrissat B."/>
            <person name="Morin E."/>
            <person name="Kohler A."/>
            <person name="Barry K."/>
            <person name="LaButti K."/>
            <person name="Morin E."/>
            <person name="Salamov A."/>
            <person name="Lipzen A."/>
            <person name="Mereny Z."/>
            <person name="Hegedus B."/>
            <person name="Baldrian P."/>
            <person name="Stursova M."/>
            <person name="Weitz H."/>
            <person name="Taylor A."/>
            <person name="Grigoriev I.V."/>
            <person name="Nagy L.G."/>
            <person name="Martin F."/>
            <person name="Kauserud H."/>
        </authorList>
    </citation>
    <scope>NUCLEOTIDE SEQUENCE</scope>
    <source>
        <strain evidence="2">CBHHK182m</strain>
    </source>
</reference>
<dbReference type="PANTHER" id="PTHR46579">
    <property type="entry name" value="F5/8 TYPE C DOMAIN-CONTAINING PROTEIN-RELATED"/>
    <property type="match status" value="1"/>
</dbReference>
<evidence type="ECO:0000313" key="3">
    <source>
        <dbReference type="Proteomes" id="UP001215598"/>
    </source>
</evidence>
<comment type="caution">
    <text evidence="2">The sequence shown here is derived from an EMBL/GenBank/DDBJ whole genome shotgun (WGS) entry which is preliminary data.</text>
</comment>
<evidence type="ECO:0000313" key="2">
    <source>
        <dbReference type="EMBL" id="KAJ7720176.1"/>
    </source>
</evidence>
<organism evidence="2 3">
    <name type="scientific">Mycena metata</name>
    <dbReference type="NCBI Taxonomy" id="1033252"/>
    <lineage>
        <taxon>Eukaryota</taxon>
        <taxon>Fungi</taxon>
        <taxon>Dikarya</taxon>
        <taxon>Basidiomycota</taxon>
        <taxon>Agaricomycotina</taxon>
        <taxon>Agaricomycetes</taxon>
        <taxon>Agaricomycetidae</taxon>
        <taxon>Agaricales</taxon>
        <taxon>Marasmiineae</taxon>
        <taxon>Mycenaceae</taxon>
        <taxon>Mycena</taxon>
    </lineage>
</organism>
<protein>
    <submittedName>
        <fullName evidence="2">Uncharacterized protein</fullName>
    </submittedName>
</protein>
<dbReference type="PANTHER" id="PTHR46579:SF1">
    <property type="entry name" value="F5_8 TYPE C DOMAIN-CONTAINING PROTEIN"/>
    <property type="match status" value="1"/>
</dbReference>
<feature type="compositionally biased region" description="Acidic residues" evidence="1">
    <location>
        <begin position="140"/>
        <end position="156"/>
    </location>
</feature>
<name>A0AAD7HHB8_9AGAR</name>
<dbReference type="AlphaFoldDB" id="A0AAD7HHB8"/>
<feature type="compositionally biased region" description="Polar residues" evidence="1">
    <location>
        <begin position="51"/>
        <end position="82"/>
    </location>
</feature>
<gene>
    <name evidence="2" type="ORF">B0H16DRAFT_1605013</name>
</gene>
<feature type="region of interest" description="Disordered" evidence="1">
    <location>
        <begin position="122"/>
        <end position="163"/>
    </location>
</feature>
<evidence type="ECO:0000256" key="1">
    <source>
        <dbReference type="SAM" id="MobiDB-lite"/>
    </source>
</evidence>
<accession>A0AAD7HHB8</accession>
<dbReference type="Proteomes" id="UP001215598">
    <property type="component" value="Unassembled WGS sequence"/>
</dbReference>
<sequence length="1089" mass="122091">MSSYMNCMCTSCVLLNPDGFPQLPRTARLHAHTERVRRTSQSALDAAPTPSAASLSQPHLSLPESTSTTAPHSDTSPSSPRSEYQDYFDFEADSDESHSPDSGDDFCWLASEYSGAHIDSCTFSSDSEDNDELSRLSVDSSDDEDEQSTPNDDDIPPEITTDPLFQSRSDLFAQFQPGEEADPEEGAESVPWAFDDHPAVRNAYIRAFVGAAFEGMTRKAVGLMLDGARLALETGQAAGVDFPGLSDFARTLPTVEKRLGVSTDNLITYFFICDACWYPHHPTELKMLDSSQCDQSSCTGTLYTTKRLSSGSEKRTPILTLPFVAPEKAIQRMCLQPGKVAQWQEWRGPDDVVGERAPSERTGYAAFDDPDKPMKDIMDGWGWRAVQAGLERRRNGTWEIRDVDVTEIKQQFVALPNGLIIQINVDWFQAVKNACHSTGALYATVCNNPRGIRFLREETSLLMIFPGPHEPTSDQYNNVTKIVVDHFKKLYNGMFFDVHGKDEPELFHAQIASDVSDLPASRKTSGTLACTSKYFMCDRCETPFYALVDPDSFDSHKLKDQISRRRGIRYSVFHELSNWLPGETGLIDPMHCIFGSQIKHLCKNILHKNGMVDGEGMKKMEQFFEALIWPPSISRLPPSVARGAGSIKADQWRSQIAVFFVALFMAWEVNGEIPDIEAEPPAANTKIAAGKAQQEKLVQARMRENLLAKNPDATEDELEALKSITMDRSLRRHYEAVVQFTAAVRILTSNSISPNEVERGCDALERTLQEWARMHCHLVPYSHLAVHLRPQYYKHGPVPGWWTFPYERDNGFLGRFNHNGHSGGEMEGTMMRGWWKTTLIQDLISRLEAIENPAPQDLDSLNLLKSYLKGGTSERKGTLQQYIAKVQSETNPHAIEYPPSPKSQSLRQLGPGYYNAVFEHLLAKWASEIELIPDVELSEDDNQQSFLGDVESFSHVWISKQRYGAGAHHRGKSAQYGYIDGRIPVHIEYIFRVSQTLADARKLVASCAVVRRFQPNTVIPDFPWDFWATDIGVRVWKSQALGAPEIISLEQFSGHFILAPVTIRKHALWITIAYDHSGTEADADEPDNV</sequence>
<keyword evidence="3" id="KW-1185">Reference proteome</keyword>
<dbReference type="EMBL" id="JARKIB010000243">
    <property type="protein sequence ID" value="KAJ7720176.1"/>
    <property type="molecule type" value="Genomic_DNA"/>
</dbReference>